<reference evidence="7 8" key="1">
    <citation type="submission" date="2018-09" db="EMBL/GenBank/DDBJ databases">
        <title>Paenibacillus aracenensis nov. sp. isolated from a cave in southern Spain.</title>
        <authorList>
            <person name="Jurado V."/>
            <person name="Gutierrez-Patricio S."/>
            <person name="Gonzalez-Pimentel J.L."/>
            <person name="Miller A.Z."/>
            <person name="Laiz L."/>
            <person name="Saiz-Jimenez C."/>
        </authorList>
    </citation>
    <scope>NUCLEOTIDE SEQUENCE [LARGE SCALE GENOMIC DNA]</scope>
    <source>
        <strain evidence="7 8">DSM 22867</strain>
    </source>
</reference>
<dbReference type="SUPFAM" id="SSF46894">
    <property type="entry name" value="C-terminal effector domain of the bipartite response regulators"/>
    <property type="match status" value="1"/>
</dbReference>
<dbReference type="GO" id="GO:0000160">
    <property type="term" value="P:phosphorelay signal transduction system"/>
    <property type="evidence" value="ECO:0007669"/>
    <property type="project" value="InterPro"/>
</dbReference>
<keyword evidence="1 5" id="KW-0597">Phosphoprotein</keyword>
<feature type="domain" description="Response regulatory" evidence="6">
    <location>
        <begin position="6"/>
        <end position="125"/>
    </location>
</feature>
<dbReference type="AlphaFoldDB" id="A0A3A1VH94"/>
<feature type="modified residue" description="4-aspartylphosphate" evidence="5">
    <location>
        <position position="57"/>
    </location>
</feature>
<protein>
    <submittedName>
        <fullName evidence="7">DNA-binding response regulator</fullName>
    </submittedName>
</protein>
<proteinExistence type="predicted"/>
<dbReference type="CDD" id="cd17535">
    <property type="entry name" value="REC_NarL-like"/>
    <property type="match status" value="1"/>
</dbReference>
<dbReference type="OrthoDB" id="192836at2"/>
<evidence type="ECO:0000313" key="8">
    <source>
        <dbReference type="Proteomes" id="UP000266482"/>
    </source>
</evidence>
<keyword evidence="2" id="KW-0805">Transcription regulation</keyword>
<dbReference type="PANTHER" id="PTHR43214">
    <property type="entry name" value="TWO-COMPONENT RESPONSE REGULATOR"/>
    <property type="match status" value="1"/>
</dbReference>
<evidence type="ECO:0000256" key="2">
    <source>
        <dbReference type="ARBA" id="ARBA00023015"/>
    </source>
</evidence>
<evidence type="ECO:0000256" key="3">
    <source>
        <dbReference type="ARBA" id="ARBA00023125"/>
    </source>
</evidence>
<accession>A0A3A1VH94</accession>
<dbReference type="InterPro" id="IPR011006">
    <property type="entry name" value="CheY-like_superfamily"/>
</dbReference>
<dbReference type="InterPro" id="IPR058245">
    <property type="entry name" value="NreC/VraR/RcsB-like_REC"/>
</dbReference>
<dbReference type="SMART" id="SM00448">
    <property type="entry name" value="REC"/>
    <property type="match status" value="1"/>
</dbReference>
<dbReference type="GO" id="GO:0006355">
    <property type="term" value="P:regulation of DNA-templated transcription"/>
    <property type="evidence" value="ECO:0007669"/>
    <property type="project" value="InterPro"/>
</dbReference>
<comment type="caution">
    <text evidence="7">The sequence shown here is derived from an EMBL/GenBank/DDBJ whole genome shotgun (WGS) entry which is preliminary data.</text>
</comment>
<dbReference type="PRINTS" id="PR00038">
    <property type="entry name" value="HTHLUXR"/>
</dbReference>
<keyword evidence="8" id="KW-1185">Reference proteome</keyword>
<dbReference type="SUPFAM" id="SSF52172">
    <property type="entry name" value="CheY-like"/>
    <property type="match status" value="1"/>
</dbReference>
<dbReference type="InterPro" id="IPR000792">
    <property type="entry name" value="Tscrpt_reg_LuxR_C"/>
</dbReference>
<evidence type="ECO:0000256" key="4">
    <source>
        <dbReference type="ARBA" id="ARBA00023163"/>
    </source>
</evidence>
<dbReference type="GO" id="GO:0003677">
    <property type="term" value="F:DNA binding"/>
    <property type="evidence" value="ECO:0007669"/>
    <property type="project" value="UniProtKB-KW"/>
</dbReference>
<evidence type="ECO:0000256" key="5">
    <source>
        <dbReference type="PROSITE-ProRule" id="PRU00169"/>
    </source>
</evidence>
<dbReference type="Proteomes" id="UP000266482">
    <property type="component" value="Unassembled WGS sequence"/>
</dbReference>
<keyword evidence="4" id="KW-0804">Transcription</keyword>
<dbReference type="InterPro" id="IPR001789">
    <property type="entry name" value="Sig_transdc_resp-reg_receiver"/>
</dbReference>
<organism evidence="7 8">
    <name type="scientific">Paenibacillus nanensis</name>
    <dbReference type="NCBI Taxonomy" id="393251"/>
    <lineage>
        <taxon>Bacteria</taxon>
        <taxon>Bacillati</taxon>
        <taxon>Bacillota</taxon>
        <taxon>Bacilli</taxon>
        <taxon>Bacillales</taxon>
        <taxon>Paenibacillaceae</taxon>
        <taxon>Paenibacillus</taxon>
    </lineage>
</organism>
<evidence type="ECO:0000256" key="1">
    <source>
        <dbReference type="ARBA" id="ARBA00022553"/>
    </source>
</evidence>
<evidence type="ECO:0000313" key="7">
    <source>
        <dbReference type="EMBL" id="RIX60298.1"/>
    </source>
</evidence>
<dbReference type="InterPro" id="IPR016032">
    <property type="entry name" value="Sig_transdc_resp-reg_C-effctor"/>
</dbReference>
<dbReference type="InterPro" id="IPR039420">
    <property type="entry name" value="WalR-like"/>
</dbReference>
<dbReference type="EMBL" id="QXQA01000001">
    <property type="protein sequence ID" value="RIX60298.1"/>
    <property type="molecule type" value="Genomic_DNA"/>
</dbReference>
<keyword evidence="3 7" id="KW-0238">DNA-binding</keyword>
<dbReference type="PROSITE" id="PS50110">
    <property type="entry name" value="RESPONSE_REGULATORY"/>
    <property type="match status" value="1"/>
</dbReference>
<dbReference type="Pfam" id="PF13936">
    <property type="entry name" value="HTH_38"/>
    <property type="match status" value="1"/>
</dbReference>
<dbReference type="RefSeq" id="WP_119597673.1">
    <property type="nucleotide sequence ID" value="NZ_QXQA01000001.1"/>
</dbReference>
<sequence>MINKIKVMLVEDDGFWRERLFADLNKETDIEVVKAAATKREALEAAGVLDIDVVLMDINLTENQLDGLETTRELMIATQSKIKVIMLTSLTEKEVIVKAFQSGAVNYINKSSFPDIVHSIRDAYADQASIHSDAALAMREEILFMQLSPSEREVHELKERGYSRNEIARLLNKSVSTIKTQIRSVRHKLFK</sequence>
<name>A0A3A1VH94_9BACL</name>
<dbReference type="PANTHER" id="PTHR43214:SF43">
    <property type="entry name" value="TWO-COMPONENT RESPONSE REGULATOR"/>
    <property type="match status" value="1"/>
</dbReference>
<dbReference type="Gene3D" id="3.40.50.2300">
    <property type="match status" value="1"/>
</dbReference>
<evidence type="ECO:0000259" key="6">
    <source>
        <dbReference type="PROSITE" id="PS50110"/>
    </source>
</evidence>
<gene>
    <name evidence="7" type="ORF">D3P08_01645</name>
</gene>
<dbReference type="InterPro" id="IPR025246">
    <property type="entry name" value="IS30-like_HTH"/>
</dbReference>
<dbReference type="Pfam" id="PF00072">
    <property type="entry name" value="Response_reg"/>
    <property type="match status" value="1"/>
</dbReference>